<dbReference type="AlphaFoldDB" id="C1D7W5"/>
<proteinExistence type="predicted"/>
<accession>C1D7W5</accession>
<dbReference type="KEGG" id="lhk:LHK_01567"/>
<name>C1D7W5_LARHH</name>
<evidence type="ECO:0000313" key="2">
    <source>
        <dbReference type="Proteomes" id="UP000002010"/>
    </source>
</evidence>
<reference evidence="1 2" key="1">
    <citation type="journal article" date="2009" name="PLoS Genet.">
        <title>The complete genome and proteome of Laribacter hongkongensis reveal potential mechanisms for adaptations to different temperatures and habitats.</title>
        <authorList>
            <person name="Woo P.C."/>
            <person name="Lau S.K."/>
            <person name="Tse H."/>
            <person name="Teng J.L."/>
            <person name="Curreem S.O."/>
            <person name="Tsang A.K."/>
            <person name="Fan R.Y."/>
            <person name="Wong G.K."/>
            <person name="Huang Y."/>
            <person name="Loman N.J."/>
            <person name="Snyder L.A."/>
            <person name="Cai J.J."/>
            <person name="Huang J.D."/>
            <person name="Mak W."/>
            <person name="Pallen M.J."/>
            <person name="Lok S."/>
            <person name="Yuen K.Y."/>
        </authorList>
    </citation>
    <scope>NUCLEOTIDE SEQUENCE [LARGE SCALE GENOMIC DNA]</scope>
    <source>
        <strain evidence="1 2">HLHK9</strain>
    </source>
</reference>
<dbReference type="EMBL" id="CP001154">
    <property type="protein sequence ID" value="ACO74555.1"/>
    <property type="molecule type" value="Genomic_DNA"/>
</dbReference>
<organism evidence="1 2">
    <name type="scientific">Laribacter hongkongensis (strain HLHK9)</name>
    <dbReference type="NCBI Taxonomy" id="557598"/>
    <lineage>
        <taxon>Bacteria</taxon>
        <taxon>Pseudomonadati</taxon>
        <taxon>Pseudomonadota</taxon>
        <taxon>Betaproteobacteria</taxon>
        <taxon>Neisseriales</taxon>
        <taxon>Aquaspirillaceae</taxon>
        <taxon>Laribacter</taxon>
    </lineage>
</organism>
<keyword evidence="2" id="KW-1185">Reference proteome</keyword>
<gene>
    <name evidence="1" type="ordered locus">LHK_01567</name>
</gene>
<sequence>MSSLEKNHQENQRNAEKQNADLFHQLLAGTMWLSVPVNAGSCGLSADDPAASSGDAAARA</sequence>
<protein>
    <submittedName>
        <fullName evidence="1">Uncharacterized protein</fullName>
    </submittedName>
</protein>
<evidence type="ECO:0000313" key="1">
    <source>
        <dbReference type="EMBL" id="ACO74555.1"/>
    </source>
</evidence>
<dbReference type="Proteomes" id="UP000002010">
    <property type="component" value="Chromosome"/>
</dbReference>
<dbReference type="HOGENOM" id="CLU_2935880_0_0_4"/>